<feature type="chain" id="PRO_5031494276" description="Granulins domain-containing protein" evidence="1">
    <location>
        <begin position="20"/>
        <end position="123"/>
    </location>
</feature>
<keyword evidence="1" id="KW-0732">Signal</keyword>
<dbReference type="EMBL" id="HBGB01049008">
    <property type="protein sequence ID" value="CAD9073666.1"/>
    <property type="molecule type" value="Transcribed_RNA"/>
</dbReference>
<protein>
    <recommendedName>
        <fullName evidence="3">Granulins domain-containing protein</fullName>
    </recommendedName>
</protein>
<accession>A0A7S1KGW9</accession>
<evidence type="ECO:0000256" key="1">
    <source>
        <dbReference type="SAM" id="SignalP"/>
    </source>
</evidence>
<sequence length="123" mass="13256">MKIVMCLVGALLLAAAVCGAMTDATAPSDAATNVMVLRGSVSASADDVDMDNAHDAEAEAERRELQMYCSPGMCFPPPCCLSSLPSVSRYCPDSMCNRPRHPCCVRQWPGSQAAWSQARRRPY</sequence>
<gene>
    <name evidence="2" type="ORF">VBRA1451_LOCUS28750</name>
</gene>
<organism evidence="2">
    <name type="scientific">Vitrella brassicaformis</name>
    <dbReference type="NCBI Taxonomy" id="1169539"/>
    <lineage>
        <taxon>Eukaryota</taxon>
        <taxon>Sar</taxon>
        <taxon>Alveolata</taxon>
        <taxon>Colpodellida</taxon>
        <taxon>Vitrellaceae</taxon>
        <taxon>Vitrella</taxon>
    </lineage>
</organism>
<feature type="signal peptide" evidence="1">
    <location>
        <begin position="1"/>
        <end position="19"/>
    </location>
</feature>
<name>A0A7S1KGW9_9ALVE</name>
<reference evidence="2" key="1">
    <citation type="submission" date="2021-01" db="EMBL/GenBank/DDBJ databases">
        <authorList>
            <person name="Corre E."/>
            <person name="Pelletier E."/>
            <person name="Niang G."/>
            <person name="Scheremetjew M."/>
            <person name="Finn R."/>
            <person name="Kale V."/>
            <person name="Holt S."/>
            <person name="Cochrane G."/>
            <person name="Meng A."/>
            <person name="Brown T."/>
            <person name="Cohen L."/>
        </authorList>
    </citation>
    <scope>NUCLEOTIDE SEQUENCE</scope>
    <source>
        <strain evidence="2">CCMP3346</strain>
    </source>
</reference>
<evidence type="ECO:0008006" key="3">
    <source>
        <dbReference type="Google" id="ProtNLM"/>
    </source>
</evidence>
<evidence type="ECO:0000313" key="2">
    <source>
        <dbReference type="EMBL" id="CAD9073666.1"/>
    </source>
</evidence>
<dbReference type="AlphaFoldDB" id="A0A7S1KGW9"/>
<proteinExistence type="predicted"/>